<feature type="compositionally biased region" description="Polar residues" evidence="1">
    <location>
        <begin position="640"/>
        <end position="662"/>
    </location>
</feature>
<evidence type="ECO:0000259" key="3">
    <source>
        <dbReference type="Pfam" id="PF24344"/>
    </source>
</evidence>
<feature type="region of interest" description="Disordered" evidence="1">
    <location>
        <begin position="1266"/>
        <end position="1509"/>
    </location>
</feature>
<feature type="compositionally biased region" description="Pro residues" evidence="1">
    <location>
        <begin position="1318"/>
        <end position="1331"/>
    </location>
</feature>
<name>A0AAN6YVV3_9PEZI</name>
<feature type="compositionally biased region" description="Polar residues" evidence="1">
    <location>
        <begin position="1556"/>
        <end position="1571"/>
    </location>
</feature>
<feature type="region of interest" description="Disordered" evidence="1">
    <location>
        <begin position="596"/>
        <end position="869"/>
    </location>
</feature>
<proteinExistence type="predicted"/>
<dbReference type="RefSeq" id="XP_064672449.1">
    <property type="nucleotide sequence ID" value="XM_064817532.1"/>
</dbReference>
<feature type="compositionally biased region" description="Basic residues" evidence="1">
    <location>
        <begin position="174"/>
        <end position="186"/>
    </location>
</feature>
<feature type="compositionally biased region" description="Basic and acidic residues" evidence="1">
    <location>
        <begin position="520"/>
        <end position="531"/>
    </location>
</feature>
<dbReference type="Pfam" id="PF24345">
    <property type="entry name" value="PH_24"/>
    <property type="match status" value="1"/>
</dbReference>
<sequence length="1931" mass="211424">MSPAKQDEIPPPNPETPRRTSAAKHGVPTTPGNRRPSAQAATTPKSAPAAAGHGSPQKKKTEPTLLADFLLGRPSPARQAAQRDALKQRRKSMAADAANVREELRREMREAAVRRLQQPGGVKDRVKAWQKASAAAMKEQGGGVPCAEDVRSEPTDVALHVAAESVTEEDRVRIKMRQKPKKKKVKAEKAEVRDDVEEEKEEDKENHDAQTGDDTKRDKAGPGPALASKEPRAAKDAPKRRIVSDDNWMKRRKGKSPPPANSPKLRTDKSPAPIPKDFLQKTTQNPSVQSKIKDWVERVEITEPPRVKHSRHEKADGTITIEEDIPSTVESCAEERATPKARVNDGIRVKPIKPRKPTSDTDDSIRLSSVRKSDRTDDDGIRVRPMESGVPDDGIRVRPMKSKLPDDGIRVRPIDSPSPGDGIETCLGSQRSADELPLRSASSRPTFVGRDSSLPSSRRGGSSDNVIEVIEENETELDTPTKRKVSRRRSRRAPSPSPIIQRASPADDQRSDYPATPVNPEREGSDNESERVPPTVLGNKSLADIPFGYSAFSVLDLPLGAEARHGTKKPKTQRNPSFKAMPKVLKKVVTGAKEIIQERVEPPRPAAANQPQSIESWLNDTVDPFVEPIVKDQVCDRQPTPESRGQALNSGKRPTSRSPSGSRQRETVSPAPAKKPEPRETAEQQQEDDGATPRKPKSPVTPTTGLKRRRATRTAPSPTKSGGKKPFRDLLKEAFRGESGGHKLPPTVYPSCETDYEDEGDYAEDDWESTDERRRSTDRIRRPPSPSYSSTYDSTLSSELSSHGPLRNRPPTTGAHELSTIVSEESRITAGSETISTVSETTVTQTTAFTQTTDIPRQRSQKSGLKRRLTKHSDLVSVLSLPDDGQLIPPRSSKSIKSSRSLHRRPSRASRASRANRSQADELLEEFANDEHFYGRELKTLVDGVVPVLLKDVLRGGLATRNGPGRDADATAKSVVNMGMALEKLKQFHQRAPLSDINQLLTWLEAVSQAYEHYLDVWQLGFQGLIINLAPKSGRFNDDDSLLNALPLNEDGDVVGENGERVDVAYLLKRPLIRVKWMTKFLKAAVAVTGAPEAENLLAVFETLQEKARKRHKEETARMTDEDANSTDTTRCRDLRNLLPLSGVLVNQMRQVVALDVFALDLHHSTGQRLECQVELIYRDNPSVPADQGDILIRQIGDDARSWLLFPPVPASNISARKSDVEQSLVVMVRGTHNGNEWFELLKLSSNSEEQLDYWMSVLGSHPVPPAVGRTPTTMIPEATSPKSDGIDIPLGESRLSTPGLESPGVEQSRTPSRYHPKPLPPSTPTSPSPDPCATISPDRMPTPTRETYSHSCLDEGRSLPPWNSPSHEPVKASRPPPNSRPYREDGAPPPPIHRTLGSNSPGIFTPPVDVSPHTRVKRRMSSPLKHEYHPSDISSDSSTSLSDDSDSSQSSSDELDEDEVPDTIPGYSIKQPDIAANDSVVSDNSLTPSNSASQVEPQGGNSTKPAQPAQRFIASVSYWFSRKGVWKDISQGEPASIIIRPGFMEVHELSERSSNHQAYPLQSSGTSEVDNTNKDAGSVLPLVGLVLTPVVMIRRSTALDLEVRSPASPESRLKIEGCMFRFRAATQAEAKNLYEAVHLSRLNNARYIQLSEEARFRSFGQAQPMVGDGSADDDSSSRRRTWFGRKNSYRASTRAPSVSQGSISTTISAGSFLRRLMGGGNTAFNIDESTVDKQSRPGSVGAGGGSLYTSSASSSGGGASTPPRSVSASLSGSGSRWSNGLAKPFSPDRPLEIRCHLNVQNNRWLDKGDCILHITRPPPGVRQELSLYHGLEKRIIVTHATKKSGSDKDKPLILLDAVLGSKCFSMLGSKGVMCSVWENLRDEEGNVGVAPRNGAVAGKVTKWCFQCKSMQQANWIMGMVTSEVPGLMMG</sequence>
<organism evidence="5 6">
    <name type="scientific">Canariomyces notabilis</name>
    <dbReference type="NCBI Taxonomy" id="2074819"/>
    <lineage>
        <taxon>Eukaryota</taxon>
        <taxon>Fungi</taxon>
        <taxon>Dikarya</taxon>
        <taxon>Ascomycota</taxon>
        <taxon>Pezizomycotina</taxon>
        <taxon>Sordariomycetes</taxon>
        <taxon>Sordariomycetidae</taxon>
        <taxon>Sordariales</taxon>
        <taxon>Chaetomiaceae</taxon>
        <taxon>Canariomyces</taxon>
    </lineage>
</organism>
<feature type="compositionally biased region" description="Basic and acidic residues" evidence="1">
    <location>
        <begin position="333"/>
        <end position="348"/>
    </location>
</feature>
<feature type="compositionally biased region" description="Polar residues" evidence="1">
    <location>
        <begin position="609"/>
        <end position="619"/>
    </location>
</feature>
<dbReference type="InterPro" id="IPR056222">
    <property type="entry name" value="PH_23"/>
</dbReference>
<protein>
    <submittedName>
        <fullName evidence="5">Uncharacterized protein</fullName>
    </submittedName>
</protein>
<feature type="compositionally biased region" description="Low complexity" evidence="1">
    <location>
        <begin position="1432"/>
        <end position="1453"/>
    </location>
</feature>
<feature type="compositionally biased region" description="Polar residues" evidence="1">
    <location>
        <begin position="1480"/>
        <end position="1506"/>
    </location>
</feature>
<feature type="region of interest" description="Disordered" evidence="1">
    <location>
        <begin position="306"/>
        <end position="540"/>
    </location>
</feature>
<feature type="compositionally biased region" description="Basic and acidic residues" evidence="1">
    <location>
        <begin position="229"/>
        <end position="249"/>
    </location>
</feature>
<evidence type="ECO:0000259" key="2">
    <source>
        <dbReference type="Pfam" id="PF24340"/>
    </source>
</evidence>
<reference evidence="5" key="2">
    <citation type="submission" date="2023-05" db="EMBL/GenBank/DDBJ databases">
        <authorList>
            <consortium name="Lawrence Berkeley National Laboratory"/>
            <person name="Steindorff A."/>
            <person name="Hensen N."/>
            <person name="Bonometti L."/>
            <person name="Westerberg I."/>
            <person name="Brannstrom I.O."/>
            <person name="Guillou S."/>
            <person name="Cros-Aarteil S."/>
            <person name="Calhoun S."/>
            <person name="Haridas S."/>
            <person name="Kuo A."/>
            <person name="Mondo S."/>
            <person name="Pangilinan J."/>
            <person name="Riley R."/>
            <person name="Labutti K."/>
            <person name="Andreopoulos B."/>
            <person name="Lipzen A."/>
            <person name="Chen C."/>
            <person name="Yanf M."/>
            <person name="Daum C."/>
            <person name="Ng V."/>
            <person name="Clum A."/>
            <person name="Ohm R."/>
            <person name="Martin F."/>
            <person name="Silar P."/>
            <person name="Natvig D."/>
            <person name="Lalanne C."/>
            <person name="Gautier V."/>
            <person name="Ament-Velasquez S.L."/>
            <person name="Kruys A."/>
            <person name="Hutchinson M.I."/>
            <person name="Powell A.J."/>
            <person name="Barry K."/>
            <person name="Miller A.N."/>
            <person name="Grigoriev I.V."/>
            <person name="Debuchy R."/>
            <person name="Gladieux P."/>
            <person name="Thoren M.H."/>
            <person name="Johannesson H."/>
        </authorList>
    </citation>
    <scope>NUCLEOTIDE SEQUENCE</scope>
    <source>
        <strain evidence="5">CBS 508.74</strain>
    </source>
</reference>
<feature type="compositionally biased region" description="Basic and acidic residues" evidence="1">
    <location>
        <begin position="770"/>
        <end position="781"/>
    </location>
</feature>
<dbReference type="Proteomes" id="UP001302812">
    <property type="component" value="Unassembled WGS sequence"/>
</dbReference>
<feature type="compositionally biased region" description="Low complexity" evidence="1">
    <location>
        <begin position="1766"/>
        <end position="1781"/>
    </location>
</feature>
<dbReference type="InterPro" id="IPR056416">
    <property type="entry name" value="DH_2_fung"/>
</dbReference>
<reference evidence="5" key="1">
    <citation type="journal article" date="2023" name="Mol. Phylogenet. Evol.">
        <title>Genome-scale phylogeny and comparative genomics of the fungal order Sordariales.</title>
        <authorList>
            <person name="Hensen N."/>
            <person name="Bonometti L."/>
            <person name="Westerberg I."/>
            <person name="Brannstrom I.O."/>
            <person name="Guillou S."/>
            <person name="Cros-Aarteil S."/>
            <person name="Calhoun S."/>
            <person name="Haridas S."/>
            <person name="Kuo A."/>
            <person name="Mondo S."/>
            <person name="Pangilinan J."/>
            <person name="Riley R."/>
            <person name="LaButti K."/>
            <person name="Andreopoulos B."/>
            <person name="Lipzen A."/>
            <person name="Chen C."/>
            <person name="Yan M."/>
            <person name="Daum C."/>
            <person name="Ng V."/>
            <person name="Clum A."/>
            <person name="Steindorff A."/>
            <person name="Ohm R.A."/>
            <person name="Martin F."/>
            <person name="Silar P."/>
            <person name="Natvig D.O."/>
            <person name="Lalanne C."/>
            <person name="Gautier V."/>
            <person name="Ament-Velasquez S.L."/>
            <person name="Kruys A."/>
            <person name="Hutchinson M.I."/>
            <person name="Powell A.J."/>
            <person name="Barry K."/>
            <person name="Miller A.N."/>
            <person name="Grigoriev I.V."/>
            <person name="Debuchy R."/>
            <person name="Gladieux P."/>
            <person name="Hiltunen Thoren M."/>
            <person name="Johannesson H."/>
        </authorList>
    </citation>
    <scope>NUCLEOTIDE SEQUENCE</scope>
    <source>
        <strain evidence="5">CBS 508.74</strain>
    </source>
</reference>
<evidence type="ECO:0000256" key="1">
    <source>
        <dbReference type="SAM" id="MobiDB-lite"/>
    </source>
</evidence>
<feature type="region of interest" description="Disordered" evidence="1">
    <location>
        <begin position="1662"/>
        <end position="1681"/>
    </location>
</feature>
<dbReference type="Pfam" id="PF24344">
    <property type="entry name" value="PH_23"/>
    <property type="match status" value="1"/>
</dbReference>
<dbReference type="EMBL" id="MU853336">
    <property type="protein sequence ID" value="KAK4114879.1"/>
    <property type="molecule type" value="Genomic_DNA"/>
</dbReference>
<gene>
    <name evidence="5" type="ORF">N656DRAFT_796493</name>
</gene>
<feature type="compositionally biased region" description="Low complexity" evidence="1">
    <location>
        <begin position="909"/>
        <end position="918"/>
    </location>
</feature>
<feature type="region of interest" description="Disordered" evidence="1">
    <location>
        <begin position="881"/>
        <end position="918"/>
    </location>
</feature>
<feature type="compositionally biased region" description="Low complexity" evidence="1">
    <location>
        <begin position="887"/>
        <end position="899"/>
    </location>
</feature>
<feature type="region of interest" description="Disordered" evidence="1">
    <location>
        <begin position="161"/>
        <end position="291"/>
    </location>
</feature>
<feature type="region of interest" description="Disordered" evidence="1">
    <location>
        <begin position="1"/>
        <end position="97"/>
    </location>
</feature>
<dbReference type="InterPro" id="IPR056223">
    <property type="entry name" value="PH_24"/>
</dbReference>
<accession>A0AAN6YVV3</accession>
<comment type="caution">
    <text evidence="5">The sequence shown here is derived from an EMBL/GenBank/DDBJ whole genome shotgun (WGS) entry which is preliminary data.</text>
</comment>
<evidence type="ECO:0000259" key="4">
    <source>
        <dbReference type="Pfam" id="PF24345"/>
    </source>
</evidence>
<feature type="compositionally biased region" description="Basic and acidic residues" evidence="1">
    <location>
        <begin position="357"/>
        <end position="385"/>
    </location>
</feature>
<feature type="compositionally biased region" description="Low complexity" evidence="1">
    <location>
        <begin position="449"/>
        <end position="468"/>
    </location>
</feature>
<feature type="region of interest" description="Disordered" evidence="1">
    <location>
        <begin position="1727"/>
        <end position="1782"/>
    </location>
</feature>
<feature type="domain" description="PH" evidence="3">
    <location>
        <begin position="1126"/>
        <end position="1266"/>
    </location>
</feature>
<dbReference type="GeneID" id="89941657"/>
<feature type="region of interest" description="Disordered" evidence="1">
    <location>
        <begin position="1555"/>
        <end position="1574"/>
    </location>
</feature>
<feature type="compositionally biased region" description="Basic and acidic residues" evidence="1">
    <location>
        <begin position="726"/>
        <end position="741"/>
    </location>
</feature>
<feature type="compositionally biased region" description="Low complexity" evidence="1">
    <location>
        <begin position="36"/>
        <end position="51"/>
    </location>
</feature>
<feature type="domain" description="PH" evidence="4">
    <location>
        <begin position="1504"/>
        <end position="1657"/>
    </location>
</feature>
<feature type="compositionally biased region" description="Basic and acidic residues" evidence="1">
    <location>
        <begin position="403"/>
        <end position="413"/>
    </location>
</feature>
<feature type="compositionally biased region" description="Basic residues" evidence="1">
    <location>
        <begin position="482"/>
        <end position="492"/>
    </location>
</feature>
<evidence type="ECO:0000313" key="5">
    <source>
        <dbReference type="EMBL" id="KAK4114879.1"/>
    </source>
</evidence>
<feature type="compositionally biased region" description="Polar residues" evidence="1">
    <location>
        <begin position="280"/>
        <end position="290"/>
    </location>
</feature>
<keyword evidence="6" id="KW-1185">Reference proteome</keyword>
<dbReference type="Pfam" id="PF24340">
    <property type="entry name" value="DH_2"/>
    <property type="match status" value="1"/>
</dbReference>
<feature type="compositionally biased region" description="Low complexity" evidence="1">
    <location>
        <begin position="787"/>
        <end position="802"/>
    </location>
</feature>
<feature type="domain" description="DBL homology" evidence="2">
    <location>
        <begin position="917"/>
        <end position="1112"/>
    </location>
</feature>
<feature type="compositionally biased region" description="Basic and acidic residues" evidence="1">
    <location>
        <begin position="203"/>
        <end position="220"/>
    </location>
</feature>
<evidence type="ECO:0000313" key="6">
    <source>
        <dbReference type="Proteomes" id="UP001302812"/>
    </source>
</evidence>
<feature type="compositionally biased region" description="Acidic residues" evidence="1">
    <location>
        <begin position="754"/>
        <end position="769"/>
    </location>
</feature>
<feature type="compositionally biased region" description="Low complexity" evidence="1">
    <location>
        <begin position="833"/>
        <end position="853"/>
    </location>
</feature>